<dbReference type="SUPFAM" id="SSF53448">
    <property type="entry name" value="Nucleotide-diphospho-sugar transferases"/>
    <property type="match status" value="1"/>
</dbReference>
<name>A0A0K2GG16_NITMO</name>
<dbReference type="STRING" id="42253.NITMOv2_3506"/>
<evidence type="ECO:0000313" key="3">
    <source>
        <dbReference type="EMBL" id="ALA59898.1"/>
    </source>
</evidence>
<dbReference type="InterPro" id="IPR001173">
    <property type="entry name" value="Glyco_trans_2-like"/>
</dbReference>
<accession>A0A0K2GG16</accession>
<dbReference type="EMBL" id="CP011801">
    <property type="protein sequence ID" value="ALA59898.1"/>
    <property type="molecule type" value="Genomic_DNA"/>
</dbReference>
<evidence type="ECO:0000259" key="2">
    <source>
        <dbReference type="Pfam" id="PF00535"/>
    </source>
</evidence>
<evidence type="ECO:0000256" key="1">
    <source>
        <dbReference type="SAM" id="Phobius"/>
    </source>
</evidence>
<feature type="domain" description="Glycosyltransferase 2-like" evidence="2">
    <location>
        <begin position="8"/>
        <end position="123"/>
    </location>
</feature>
<reference evidence="3 4" key="1">
    <citation type="journal article" date="2015" name="Proc. Natl. Acad. Sci. U.S.A.">
        <title>Expanded metabolic versatility of ubiquitous nitrite-oxidizing bacteria from the genus Nitrospira.</title>
        <authorList>
            <person name="Koch H."/>
            <person name="Lucker S."/>
            <person name="Albertsen M."/>
            <person name="Kitzinger K."/>
            <person name="Herbold C."/>
            <person name="Spieck E."/>
            <person name="Nielsen P.H."/>
            <person name="Wagner M."/>
            <person name="Daims H."/>
        </authorList>
    </citation>
    <scope>NUCLEOTIDE SEQUENCE [LARGE SCALE GENOMIC DNA]</scope>
    <source>
        <strain evidence="3 4">NSP M-1</strain>
    </source>
</reference>
<gene>
    <name evidence="3" type="ORF">NITMOv2_3506</name>
</gene>
<dbReference type="PATRIC" id="fig|42253.5.peg.3457"/>
<dbReference type="Proteomes" id="UP000069205">
    <property type="component" value="Chromosome"/>
</dbReference>
<dbReference type="Gene3D" id="3.90.550.10">
    <property type="entry name" value="Spore Coat Polysaccharide Biosynthesis Protein SpsA, Chain A"/>
    <property type="match status" value="1"/>
</dbReference>
<dbReference type="Pfam" id="PF00535">
    <property type="entry name" value="Glycos_transf_2"/>
    <property type="match status" value="1"/>
</dbReference>
<dbReference type="CDD" id="cd00761">
    <property type="entry name" value="Glyco_tranf_GTA_type"/>
    <property type="match status" value="1"/>
</dbReference>
<keyword evidence="4" id="KW-1185">Reference proteome</keyword>
<protein>
    <recommendedName>
        <fullName evidence="2">Glycosyltransferase 2-like domain-containing protein</fullName>
    </recommendedName>
</protein>
<dbReference type="KEGG" id="nmv:NITMOv2_3506"/>
<dbReference type="AlphaFoldDB" id="A0A0K2GG16"/>
<evidence type="ECO:0000313" key="4">
    <source>
        <dbReference type="Proteomes" id="UP000069205"/>
    </source>
</evidence>
<feature type="transmembrane region" description="Helical" evidence="1">
    <location>
        <begin position="307"/>
        <end position="329"/>
    </location>
</feature>
<dbReference type="OrthoDB" id="9802649at2"/>
<keyword evidence="1" id="KW-0812">Transmembrane</keyword>
<organism evidence="3 4">
    <name type="scientific">Nitrospira moscoviensis</name>
    <dbReference type="NCBI Taxonomy" id="42253"/>
    <lineage>
        <taxon>Bacteria</taxon>
        <taxon>Pseudomonadati</taxon>
        <taxon>Nitrospirota</taxon>
        <taxon>Nitrospiria</taxon>
        <taxon>Nitrospirales</taxon>
        <taxon>Nitrospiraceae</taxon>
        <taxon>Nitrospira</taxon>
    </lineage>
</organism>
<keyword evidence="1" id="KW-0472">Membrane</keyword>
<sequence>MSQPVFASICILSYNRPELLLRLLKTIDTVRVDEIEVVICEDCSPRQKEIRNVVTEFKDHHPYPVRYFENEKNIGYDGTFCELARRATGTWLIYMGDDDEFVAGALDQVLRFLHEQPQLGYVMKSHNLIHGGGAIERFRYFNETKFFAPGVETYIELFRKSVYIAGFMVRRECAVPYLTDRFNGTMLSQLYVLAEVVLRYPSAYLDKPFTQQYASHDHNVGDVMFDREKGQFIPRRPTLQISLNFLKSFSRITEFVDREHGIASTDRIKKDMSKYFYPSLAVHREAGVRIFLRYVGELNKLGFNSSYLYYIYVVLLVVLGKGVCDWGIFQIKRILGRTPRL</sequence>
<proteinExistence type="predicted"/>
<keyword evidence="1" id="KW-1133">Transmembrane helix</keyword>
<dbReference type="InterPro" id="IPR029044">
    <property type="entry name" value="Nucleotide-diphossugar_trans"/>
</dbReference>